<organism evidence="2 3">
    <name type="scientific">Methanobrevibacter millerae</name>
    <dbReference type="NCBI Taxonomy" id="230361"/>
    <lineage>
        <taxon>Archaea</taxon>
        <taxon>Methanobacteriati</taxon>
        <taxon>Methanobacteriota</taxon>
        <taxon>Methanomada group</taxon>
        <taxon>Methanobacteria</taxon>
        <taxon>Methanobacteriales</taxon>
        <taxon>Methanobacteriaceae</taxon>
        <taxon>Methanobrevibacter</taxon>
    </lineage>
</organism>
<dbReference type="Pfam" id="PF21831">
    <property type="entry name" value="DUF6891"/>
    <property type="match status" value="1"/>
</dbReference>
<keyword evidence="3" id="KW-1185">Reference proteome</keyword>
<dbReference type="InterPro" id="IPR054186">
    <property type="entry name" value="DUF6891"/>
</dbReference>
<accession>A0A0U2L6H7</accession>
<dbReference type="OrthoDB" id="75761at2157"/>
<reference evidence="2 3" key="1">
    <citation type="submission" date="2015-04" db="EMBL/GenBank/DDBJ databases">
        <title>The complete genome sequence of the rumen methanogen Methanobrevibacter millerae SM9.</title>
        <authorList>
            <person name="Leahy S.C."/>
            <person name="Kelly W.J."/>
            <person name="Pacheco D.M."/>
            <person name="Li D."/>
            <person name="Altermann E."/>
            <person name="Attwood G.T."/>
        </authorList>
    </citation>
    <scope>NUCLEOTIDE SEQUENCE [LARGE SCALE GENOMIC DNA]</scope>
    <source>
        <strain evidence="2 3">SM9</strain>
    </source>
</reference>
<evidence type="ECO:0000313" key="3">
    <source>
        <dbReference type="Proteomes" id="UP000067738"/>
    </source>
</evidence>
<dbReference type="GeneID" id="26736564"/>
<gene>
    <name evidence="2" type="ORF">sm9_1623</name>
</gene>
<dbReference type="RefSeq" id="WP_058739627.1">
    <property type="nucleotide sequence ID" value="NZ_CP011266.1"/>
</dbReference>
<dbReference type="PATRIC" id="fig|230361.4.peg.1682"/>
<evidence type="ECO:0000259" key="1">
    <source>
        <dbReference type="Pfam" id="PF21831"/>
    </source>
</evidence>
<dbReference type="KEGG" id="mmil:sm9_1623"/>
<dbReference type="Proteomes" id="UP000067738">
    <property type="component" value="Chromosome"/>
</dbReference>
<proteinExistence type="predicted"/>
<dbReference type="AlphaFoldDB" id="A0A0U2L6H7"/>
<protein>
    <recommendedName>
        <fullName evidence="1">DUF6891 domain-containing protein</fullName>
    </recommendedName>
</protein>
<sequence length="198" mass="23459">MNQDLVDEIEYMIDLLTKSGFFSQDEILEILEDQFIEYEIDFSEFDISPNDFNNNNFSVLEKTFKKLSEKAIICVHNCGYDFKEGVDDIYELYVHLINNKYSALGFCFYTFEDVEQAIERDILKLTFGDFQRDENKSLEIGEIVYQKLIDAKFKVNWDNTVNSPIEIINFKWDKKYSEDTEYEIEGAYELFTGVMNEK</sequence>
<evidence type="ECO:0000313" key="2">
    <source>
        <dbReference type="EMBL" id="ALT69390.1"/>
    </source>
</evidence>
<name>A0A0U2L6H7_9EURY</name>
<feature type="domain" description="DUF6891" evidence="1">
    <location>
        <begin position="60"/>
        <end position="175"/>
    </location>
</feature>
<dbReference type="EMBL" id="CP011266">
    <property type="protein sequence ID" value="ALT69390.1"/>
    <property type="molecule type" value="Genomic_DNA"/>
</dbReference>